<dbReference type="SUPFAM" id="SSF109604">
    <property type="entry name" value="HD-domain/PDEase-like"/>
    <property type="match status" value="1"/>
</dbReference>
<dbReference type="Pfam" id="PF13023">
    <property type="entry name" value="HD_3"/>
    <property type="match status" value="1"/>
</dbReference>
<comment type="caution">
    <text evidence="9">The sequence shown here is derived from an EMBL/GenBank/DDBJ whole genome shotgun (WGS) entry which is preliminary data.</text>
</comment>
<keyword evidence="6" id="KW-0479">Metal-binding</keyword>
<proteinExistence type="predicted"/>
<sequence length="196" mass="22113">MSLHILQLVNRLSDLKLKARTGWNMTFEPGDRYKTRCVPEAESVADHTYALAMHAFLVAIELGLDVEKAVTMALIHDAPESITGDGVTATLSPEERELALKDKKTIECAAARELFLPHGKLGQRCYELWLEYEAQECEEARIVFQLDKFECAAQAVVYAKQGHRLDPIEFIDYAAGHITHPLIASMLDELRKEWTS</sequence>
<protein>
    <recommendedName>
        <fullName evidence="5">5'-deoxynucleotidase</fullName>
        <ecNumber evidence="5">3.1.3.89</ecNumber>
    </recommendedName>
</protein>
<comment type="cofactor">
    <cofactor evidence="2">
        <name>Mn(2+)</name>
        <dbReference type="ChEBI" id="CHEBI:29035"/>
    </cofactor>
</comment>
<dbReference type="Gene3D" id="1.10.3210.10">
    <property type="entry name" value="Hypothetical protein af1432"/>
    <property type="match status" value="1"/>
</dbReference>
<gene>
    <name evidence="9" type="ORF">UY72_C0001G0011</name>
</gene>
<dbReference type="InterPro" id="IPR003607">
    <property type="entry name" value="HD/PDEase_dom"/>
</dbReference>
<evidence type="ECO:0000256" key="2">
    <source>
        <dbReference type="ARBA" id="ARBA00001936"/>
    </source>
</evidence>
<dbReference type="PANTHER" id="PTHR11845:SF13">
    <property type="entry name" value="5'-DEOXYNUCLEOTIDASE HDDC2"/>
    <property type="match status" value="1"/>
</dbReference>
<comment type="cofactor">
    <cofactor evidence="3">
        <name>Co(2+)</name>
        <dbReference type="ChEBI" id="CHEBI:48828"/>
    </cofactor>
</comment>
<organism evidence="9 10">
    <name type="scientific">Candidatus Uhrbacteria bacterium GW2011_GWD2_52_7</name>
    <dbReference type="NCBI Taxonomy" id="1618989"/>
    <lineage>
        <taxon>Bacteria</taxon>
        <taxon>Candidatus Uhriibacteriota</taxon>
    </lineage>
</organism>
<dbReference type="SMART" id="SM00471">
    <property type="entry name" value="HDc"/>
    <property type="match status" value="1"/>
</dbReference>
<evidence type="ECO:0000256" key="4">
    <source>
        <dbReference type="ARBA" id="ARBA00011738"/>
    </source>
</evidence>
<evidence type="ECO:0000256" key="5">
    <source>
        <dbReference type="ARBA" id="ARBA00012964"/>
    </source>
</evidence>
<dbReference type="InterPro" id="IPR006674">
    <property type="entry name" value="HD_domain"/>
</dbReference>
<dbReference type="Proteomes" id="UP000034846">
    <property type="component" value="Unassembled WGS sequence"/>
</dbReference>
<reference evidence="9 10" key="1">
    <citation type="journal article" date="2015" name="Nature">
        <title>rRNA introns, odd ribosomes, and small enigmatic genomes across a large radiation of phyla.</title>
        <authorList>
            <person name="Brown C.T."/>
            <person name="Hug L.A."/>
            <person name="Thomas B.C."/>
            <person name="Sharon I."/>
            <person name="Castelle C.J."/>
            <person name="Singh A."/>
            <person name="Wilkins M.J."/>
            <person name="Williams K.H."/>
            <person name="Banfield J.F."/>
        </authorList>
    </citation>
    <scope>NUCLEOTIDE SEQUENCE [LARGE SCALE GENOMIC DNA]</scope>
</reference>
<accession>A0A0G2AEJ5</accession>
<evidence type="ECO:0000256" key="7">
    <source>
        <dbReference type="ARBA" id="ARBA00022801"/>
    </source>
</evidence>
<dbReference type="InterPro" id="IPR039356">
    <property type="entry name" value="YfbR/HDDC2"/>
</dbReference>
<dbReference type="GO" id="GO:0005737">
    <property type="term" value="C:cytoplasm"/>
    <property type="evidence" value="ECO:0007669"/>
    <property type="project" value="TreeGrafter"/>
</dbReference>
<feature type="domain" description="HD/PDEase" evidence="8">
    <location>
        <begin position="40"/>
        <end position="161"/>
    </location>
</feature>
<evidence type="ECO:0000256" key="6">
    <source>
        <dbReference type="ARBA" id="ARBA00022723"/>
    </source>
</evidence>
<keyword evidence="7" id="KW-0378">Hydrolase</keyword>
<name>A0A0G2AEJ5_9BACT</name>
<evidence type="ECO:0000259" key="8">
    <source>
        <dbReference type="SMART" id="SM00471"/>
    </source>
</evidence>
<comment type="subunit">
    <text evidence="4">Homodimer.</text>
</comment>
<dbReference type="EC" id="3.1.3.89" evidence="5"/>
<dbReference type="PANTHER" id="PTHR11845">
    <property type="entry name" value="5'-DEOXYNUCLEOTIDASE HDDC2"/>
    <property type="match status" value="1"/>
</dbReference>
<dbReference type="GO" id="GO:0046872">
    <property type="term" value="F:metal ion binding"/>
    <property type="evidence" value="ECO:0007669"/>
    <property type="project" value="UniProtKB-KW"/>
</dbReference>
<dbReference type="GO" id="GO:0002953">
    <property type="term" value="F:5'-deoxynucleotidase activity"/>
    <property type="evidence" value="ECO:0007669"/>
    <property type="project" value="UniProtKB-EC"/>
</dbReference>
<evidence type="ECO:0000313" key="10">
    <source>
        <dbReference type="Proteomes" id="UP000034846"/>
    </source>
</evidence>
<evidence type="ECO:0000256" key="1">
    <source>
        <dbReference type="ARBA" id="ARBA00001638"/>
    </source>
</evidence>
<dbReference type="AlphaFoldDB" id="A0A0G2AEJ5"/>
<dbReference type="EMBL" id="LCRD01000001">
    <property type="protein sequence ID" value="KKW30899.1"/>
    <property type="molecule type" value="Genomic_DNA"/>
</dbReference>
<evidence type="ECO:0000256" key="3">
    <source>
        <dbReference type="ARBA" id="ARBA00001941"/>
    </source>
</evidence>
<comment type="catalytic activity">
    <reaction evidence="1">
        <text>a 2'-deoxyribonucleoside 5'-phosphate + H2O = a 2'-deoxyribonucleoside + phosphate</text>
        <dbReference type="Rhea" id="RHEA:36167"/>
        <dbReference type="ChEBI" id="CHEBI:15377"/>
        <dbReference type="ChEBI" id="CHEBI:18274"/>
        <dbReference type="ChEBI" id="CHEBI:43474"/>
        <dbReference type="ChEBI" id="CHEBI:65317"/>
        <dbReference type="EC" id="3.1.3.89"/>
    </reaction>
</comment>
<evidence type="ECO:0000313" key="9">
    <source>
        <dbReference type="EMBL" id="KKW30899.1"/>
    </source>
</evidence>